<dbReference type="InterPro" id="IPR050560">
    <property type="entry name" value="MYB_TF"/>
</dbReference>
<proteinExistence type="predicted"/>
<evidence type="ECO:0000256" key="1">
    <source>
        <dbReference type="ARBA" id="ARBA00004123"/>
    </source>
</evidence>
<dbReference type="SMART" id="SM00717">
    <property type="entry name" value="SANT"/>
    <property type="match status" value="2"/>
</dbReference>
<dbReference type="PROSITE" id="PS50090">
    <property type="entry name" value="MYB_LIKE"/>
    <property type="match status" value="2"/>
</dbReference>
<keyword evidence="6" id="KW-1185">Reference proteome</keyword>
<keyword evidence="2" id="KW-0539">Nucleus</keyword>
<gene>
    <name evidence="5" type="ORF">CITCOLO1_LOCUS5519</name>
</gene>
<evidence type="ECO:0000259" key="3">
    <source>
        <dbReference type="PROSITE" id="PS50090"/>
    </source>
</evidence>
<feature type="domain" description="HTH myb-type" evidence="4">
    <location>
        <begin position="9"/>
        <end position="60"/>
    </location>
</feature>
<dbReference type="PANTHER" id="PTHR45614:SF221">
    <property type="entry name" value="MYB DOMAIN PROTEIN 110"/>
    <property type="match status" value="1"/>
</dbReference>
<comment type="subcellular location">
    <subcellularLocation>
        <location evidence="1">Nucleus</location>
    </subcellularLocation>
</comment>
<dbReference type="CDD" id="cd00167">
    <property type="entry name" value="SANT"/>
    <property type="match status" value="2"/>
</dbReference>
<dbReference type="PROSITE" id="PS51294">
    <property type="entry name" value="HTH_MYB"/>
    <property type="match status" value="2"/>
</dbReference>
<dbReference type="Proteomes" id="UP001642487">
    <property type="component" value="Chromosome 11"/>
</dbReference>
<sequence length="231" mass="27157">MDEVAGDETKSFPRGHWRPAEDEKLRRLVQQHGAQNWNFIAEKLQGRSGKSCRLRWFNQLDPRINRRPFSEEEEKRLLEAHEIHGNKWALIARLFPGRTDNAVKNHWHVVMARKQRQQSNNLSTTNKITNNYQQFFFHSKLISPPATSAIARARSHRGGGMFGTLWWPELQTPNHRCDYNFNLLFRCYQNSLLSGNFRPNNQSKSAIKFEILNEPVERKDVKFIDFLGVEQ</sequence>
<protein>
    <submittedName>
        <fullName evidence="5">Uncharacterized protein</fullName>
    </submittedName>
</protein>
<evidence type="ECO:0000313" key="5">
    <source>
        <dbReference type="EMBL" id="CAK9313783.1"/>
    </source>
</evidence>
<evidence type="ECO:0000259" key="4">
    <source>
        <dbReference type="PROSITE" id="PS51294"/>
    </source>
</evidence>
<dbReference type="SUPFAM" id="SSF46689">
    <property type="entry name" value="Homeodomain-like"/>
    <property type="match status" value="1"/>
</dbReference>
<dbReference type="InterPro" id="IPR009057">
    <property type="entry name" value="Homeodomain-like_sf"/>
</dbReference>
<evidence type="ECO:0000313" key="6">
    <source>
        <dbReference type="Proteomes" id="UP001642487"/>
    </source>
</evidence>
<feature type="domain" description="HTH myb-type" evidence="4">
    <location>
        <begin position="61"/>
        <end position="115"/>
    </location>
</feature>
<dbReference type="Pfam" id="PF13921">
    <property type="entry name" value="Myb_DNA-bind_6"/>
    <property type="match status" value="1"/>
</dbReference>
<evidence type="ECO:0000256" key="2">
    <source>
        <dbReference type="ARBA" id="ARBA00023242"/>
    </source>
</evidence>
<dbReference type="InterPro" id="IPR017930">
    <property type="entry name" value="Myb_dom"/>
</dbReference>
<feature type="domain" description="Myb-like" evidence="3">
    <location>
        <begin position="9"/>
        <end position="60"/>
    </location>
</feature>
<dbReference type="InterPro" id="IPR001005">
    <property type="entry name" value="SANT/Myb"/>
</dbReference>
<dbReference type="PANTHER" id="PTHR45614">
    <property type="entry name" value="MYB PROTEIN-RELATED"/>
    <property type="match status" value="1"/>
</dbReference>
<reference evidence="5 6" key="1">
    <citation type="submission" date="2024-03" db="EMBL/GenBank/DDBJ databases">
        <authorList>
            <person name="Gkanogiannis A."/>
            <person name="Becerra Lopez-Lavalle L."/>
        </authorList>
    </citation>
    <scope>NUCLEOTIDE SEQUENCE [LARGE SCALE GENOMIC DNA]</scope>
</reference>
<dbReference type="EMBL" id="OZ021745">
    <property type="protein sequence ID" value="CAK9313783.1"/>
    <property type="molecule type" value="Genomic_DNA"/>
</dbReference>
<organism evidence="5 6">
    <name type="scientific">Citrullus colocynthis</name>
    <name type="common">colocynth</name>
    <dbReference type="NCBI Taxonomy" id="252529"/>
    <lineage>
        <taxon>Eukaryota</taxon>
        <taxon>Viridiplantae</taxon>
        <taxon>Streptophyta</taxon>
        <taxon>Embryophyta</taxon>
        <taxon>Tracheophyta</taxon>
        <taxon>Spermatophyta</taxon>
        <taxon>Magnoliopsida</taxon>
        <taxon>eudicotyledons</taxon>
        <taxon>Gunneridae</taxon>
        <taxon>Pentapetalae</taxon>
        <taxon>rosids</taxon>
        <taxon>fabids</taxon>
        <taxon>Cucurbitales</taxon>
        <taxon>Cucurbitaceae</taxon>
        <taxon>Benincaseae</taxon>
        <taxon>Citrullus</taxon>
    </lineage>
</organism>
<name>A0ABP0Y035_9ROSI</name>
<feature type="domain" description="Myb-like" evidence="3">
    <location>
        <begin position="61"/>
        <end position="111"/>
    </location>
</feature>
<dbReference type="Gene3D" id="1.10.10.60">
    <property type="entry name" value="Homeodomain-like"/>
    <property type="match status" value="2"/>
</dbReference>
<accession>A0ABP0Y035</accession>